<dbReference type="Pfam" id="PF22784">
    <property type="entry name" value="PTP-SAK"/>
    <property type="match status" value="1"/>
</dbReference>
<evidence type="ECO:0000313" key="3">
    <source>
        <dbReference type="EMBL" id="CAI3982302.1"/>
    </source>
</evidence>
<evidence type="ECO:0000313" key="6">
    <source>
        <dbReference type="Proteomes" id="UP001152797"/>
    </source>
</evidence>
<feature type="domain" description="Tyrosine specific protein phosphatases" evidence="2">
    <location>
        <begin position="183"/>
        <end position="238"/>
    </location>
</feature>
<organism evidence="3">
    <name type="scientific">Cladocopium goreaui</name>
    <dbReference type="NCBI Taxonomy" id="2562237"/>
    <lineage>
        <taxon>Eukaryota</taxon>
        <taxon>Sar</taxon>
        <taxon>Alveolata</taxon>
        <taxon>Dinophyceae</taxon>
        <taxon>Suessiales</taxon>
        <taxon>Symbiodiniaceae</taxon>
        <taxon>Cladocopium</taxon>
    </lineage>
</organism>
<dbReference type="Proteomes" id="UP001152797">
    <property type="component" value="Unassembled WGS sequence"/>
</dbReference>
<dbReference type="InterPro" id="IPR029021">
    <property type="entry name" value="Prot-tyrosine_phosphatase-like"/>
</dbReference>
<protein>
    <submittedName>
        <fullName evidence="5">Cyclin-dependent kinase inhibitor 3 (CDK2-associated dual-specificity phosphatase) (Kinase-associated phosphatase)</fullName>
    </submittedName>
</protein>
<proteinExistence type="predicted"/>
<dbReference type="EMBL" id="CAMXCT020000702">
    <property type="protein sequence ID" value="CAL1135677.1"/>
    <property type="molecule type" value="Genomic_DNA"/>
</dbReference>
<accession>A0A9P1C036</accession>
<dbReference type="InterPro" id="IPR000387">
    <property type="entry name" value="Tyr_Pase_dom"/>
</dbReference>
<keyword evidence="6" id="KW-1185">Reference proteome</keyword>
<evidence type="ECO:0000313" key="5">
    <source>
        <dbReference type="EMBL" id="CAL4769614.1"/>
    </source>
</evidence>
<evidence type="ECO:0000313" key="4">
    <source>
        <dbReference type="EMBL" id="CAL1135677.1"/>
    </source>
</evidence>
<dbReference type="InterPro" id="IPR057023">
    <property type="entry name" value="PTP-SAK"/>
</dbReference>
<comment type="caution">
    <text evidence="3">The sequence shown here is derived from an EMBL/GenBank/DDBJ whole genome shotgun (WGS) entry which is preliminary data.</text>
</comment>
<reference evidence="3" key="1">
    <citation type="submission" date="2022-10" db="EMBL/GenBank/DDBJ databases">
        <authorList>
            <person name="Chen Y."/>
            <person name="Dougan E. K."/>
            <person name="Chan C."/>
            <person name="Rhodes N."/>
            <person name="Thang M."/>
        </authorList>
    </citation>
    <scope>NUCLEOTIDE SEQUENCE</scope>
</reference>
<evidence type="ECO:0000256" key="1">
    <source>
        <dbReference type="ARBA" id="ARBA00022801"/>
    </source>
</evidence>
<dbReference type="GO" id="GO:0016791">
    <property type="term" value="F:phosphatase activity"/>
    <property type="evidence" value="ECO:0007669"/>
    <property type="project" value="UniProtKB-ARBA"/>
</dbReference>
<name>A0A9P1C036_9DINO</name>
<sequence length="269" mass="30442">MQPRSLAVLPSGVHAPRQAAVPAVPTLHRSASGFKRWEAWKRSVYLGLGLAVARALRVRRASERLQSLPSLEGKADESLRFSEMANWIAPGQLMVGRYPMIQKNKDACQRHLQRLVREAEISTFVCVQSEVPGQEDLRSWPAGGIDVKGRRCLPYAKMARQLAVRKLHFVHQPMRDLEVPGNEHLLAFTEDLEAQIQQGERILVHCMGGRGRSNLVAGCLLARLYDLSPNEVESRLQDGYDSRNYDNCLVPETQRQRETLRKFIETLRA</sequence>
<dbReference type="PROSITE" id="PS50056">
    <property type="entry name" value="TYR_PHOSPHATASE_2"/>
    <property type="match status" value="1"/>
</dbReference>
<dbReference type="AlphaFoldDB" id="A0A9P1C036"/>
<dbReference type="GO" id="GO:0004860">
    <property type="term" value="F:protein kinase inhibitor activity"/>
    <property type="evidence" value="ECO:0007669"/>
    <property type="project" value="UniProtKB-KW"/>
</dbReference>
<dbReference type="Gene3D" id="3.90.190.10">
    <property type="entry name" value="Protein tyrosine phosphatase superfamily"/>
    <property type="match status" value="1"/>
</dbReference>
<dbReference type="SUPFAM" id="SSF52799">
    <property type="entry name" value="(Phosphotyrosine protein) phosphatases II"/>
    <property type="match status" value="1"/>
</dbReference>
<dbReference type="EMBL" id="CAMXCT030000702">
    <property type="protein sequence ID" value="CAL4769614.1"/>
    <property type="molecule type" value="Genomic_DNA"/>
</dbReference>
<dbReference type="OrthoDB" id="2017893at2759"/>
<keyword evidence="5" id="KW-0649">Protein kinase inhibitor</keyword>
<reference evidence="4" key="2">
    <citation type="submission" date="2024-04" db="EMBL/GenBank/DDBJ databases">
        <authorList>
            <person name="Chen Y."/>
            <person name="Shah S."/>
            <person name="Dougan E. K."/>
            <person name="Thang M."/>
            <person name="Chan C."/>
        </authorList>
    </citation>
    <scope>NUCLEOTIDE SEQUENCE [LARGE SCALE GENOMIC DNA]</scope>
</reference>
<dbReference type="EMBL" id="CAMXCT010000702">
    <property type="protein sequence ID" value="CAI3982302.1"/>
    <property type="molecule type" value="Genomic_DNA"/>
</dbReference>
<gene>
    <name evidence="3" type="ORF">C1SCF055_LOCUS10011</name>
</gene>
<evidence type="ECO:0000259" key="2">
    <source>
        <dbReference type="PROSITE" id="PS50056"/>
    </source>
</evidence>
<keyword evidence="1" id="KW-0378">Hydrolase</keyword>